<evidence type="ECO:0000256" key="6">
    <source>
        <dbReference type="ARBA" id="ARBA00022801"/>
    </source>
</evidence>
<feature type="compositionally biased region" description="Low complexity" evidence="11">
    <location>
        <begin position="404"/>
        <end position="417"/>
    </location>
</feature>
<evidence type="ECO:0000256" key="1">
    <source>
        <dbReference type="ARBA" id="ARBA00001452"/>
    </source>
</evidence>
<dbReference type="InterPro" id="IPR008928">
    <property type="entry name" value="6-hairpin_glycosidase_sf"/>
</dbReference>
<evidence type="ECO:0000313" key="15">
    <source>
        <dbReference type="Proteomes" id="UP000016931"/>
    </source>
</evidence>
<gene>
    <name evidence="14" type="ORF">SEPMUDRAFT_158932</name>
</gene>
<evidence type="ECO:0000256" key="9">
    <source>
        <dbReference type="ARBA" id="ARBA00023295"/>
    </source>
</evidence>
<protein>
    <recommendedName>
        <fullName evidence="4 10">Mannan endo-1,6-alpha-mannosidase</fullName>
        <ecNumber evidence="4 10">3.2.1.101</ecNumber>
    </recommendedName>
</protein>
<evidence type="ECO:0000256" key="8">
    <source>
        <dbReference type="ARBA" id="ARBA00023180"/>
    </source>
</evidence>
<dbReference type="PANTHER" id="PTHR12145">
    <property type="entry name" value="MANNAN ENDO-1,6-ALPHA-MANNOSIDASE DCW1"/>
    <property type="match status" value="1"/>
</dbReference>
<dbReference type="PANTHER" id="PTHR12145:SF36">
    <property type="entry name" value="MANNAN ENDO-1,6-ALPHA-MANNOSIDASE DCW1"/>
    <property type="match status" value="1"/>
</dbReference>
<dbReference type="Proteomes" id="UP000016931">
    <property type="component" value="Unassembled WGS sequence"/>
</dbReference>
<evidence type="ECO:0000256" key="10">
    <source>
        <dbReference type="PIRNR" id="PIRNR016302"/>
    </source>
</evidence>
<dbReference type="EC" id="3.2.1.101" evidence="4 10"/>
<evidence type="ECO:0000256" key="3">
    <source>
        <dbReference type="ARBA" id="ARBA00009699"/>
    </source>
</evidence>
<keyword evidence="15" id="KW-1185">Reference proteome</keyword>
<evidence type="ECO:0000256" key="4">
    <source>
        <dbReference type="ARBA" id="ARBA00012350"/>
    </source>
</evidence>
<keyword evidence="6 10" id="KW-0378">Hydrolase</keyword>
<dbReference type="STRING" id="692275.M3CXJ1"/>
<feature type="signal peptide" evidence="13">
    <location>
        <begin position="1"/>
        <end position="20"/>
    </location>
</feature>
<dbReference type="eggNOG" id="ENOG502QSWP">
    <property type="taxonomic scope" value="Eukaryota"/>
</dbReference>
<feature type="region of interest" description="Disordered" evidence="11">
    <location>
        <begin position="403"/>
        <end position="423"/>
    </location>
</feature>
<keyword evidence="9 10" id="KW-0326">Glycosidase</keyword>
<dbReference type="EMBL" id="KB456270">
    <property type="protein sequence ID" value="EMF08822.1"/>
    <property type="molecule type" value="Genomic_DNA"/>
</dbReference>
<evidence type="ECO:0000256" key="5">
    <source>
        <dbReference type="ARBA" id="ARBA00022729"/>
    </source>
</evidence>
<dbReference type="OMA" id="QQSFKGY"/>
<evidence type="ECO:0000256" key="12">
    <source>
        <dbReference type="SAM" id="Phobius"/>
    </source>
</evidence>
<dbReference type="AlphaFoldDB" id="M3CXJ1"/>
<keyword evidence="5 13" id="KW-0732">Signal</keyword>
<keyword evidence="8" id="KW-0325">Glycoprotein</keyword>
<dbReference type="InterPro" id="IPR005198">
    <property type="entry name" value="Glyco_hydro_76"/>
</dbReference>
<dbReference type="SUPFAM" id="SSF48208">
    <property type="entry name" value="Six-hairpin glycosidases"/>
    <property type="match status" value="1"/>
</dbReference>
<sequence>MRSPLRAVAGALAVAQLTAGLQIDVNDTDGIKSAASTVAYGMVVYYQGNETGMIPGELGDPYYWWEAGAMFNSLINYWYYTGDTTYNQIVKQGLQFQIGPDDNYMPPNQTKAEGNDDQYFWGCAAMSAAELNFENPDAGQPGWLALTQGVFNSQAARWDSADCAGGLRWQIFTWNNGYTYKNTPSNGGLFNLASRLGAYTGNQTYFQWADKAWDWLEHVGLIGENYDIYDGTSIDDNCTSLDHTLWTYTAGMMLNGAAVMWNATTADASASEVSADTWKARTQGIWNATVRNCFHGTNNMIMQEICEPTNNCNTDQQSFKAYLSRFMASSAKVAPWLWDDVRPYIEASAVAAGLQCSGGANGNTCGLKWVDNSTYDGSAGVGQQMGALEILGALLVKQAASPVSSSSGGTSQGDASAGTGGDKDAAAPARAITGADRAGAGILTALVCVGLLGGSFWLLTGA</sequence>
<feature type="chain" id="PRO_5004032911" description="Mannan endo-1,6-alpha-mannosidase" evidence="13">
    <location>
        <begin position="21"/>
        <end position="462"/>
    </location>
</feature>
<dbReference type="GO" id="GO:0016052">
    <property type="term" value="P:carbohydrate catabolic process"/>
    <property type="evidence" value="ECO:0007669"/>
    <property type="project" value="InterPro"/>
</dbReference>
<dbReference type="GeneID" id="27904951"/>
<dbReference type="FunFam" id="1.50.10.20:FF:000006">
    <property type="entry name" value="Mannan endo-1,6-alpha-mannosidase"/>
    <property type="match status" value="1"/>
</dbReference>
<dbReference type="OrthoDB" id="4187847at2759"/>
<evidence type="ECO:0000256" key="7">
    <source>
        <dbReference type="ARBA" id="ARBA00023136"/>
    </source>
</evidence>
<dbReference type="Gene3D" id="1.50.10.20">
    <property type="match status" value="1"/>
</dbReference>
<keyword evidence="7 12" id="KW-0472">Membrane</keyword>
<proteinExistence type="inferred from homology"/>
<reference evidence="14 15" key="1">
    <citation type="journal article" date="2012" name="PLoS Pathog.">
        <title>Diverse lifestyles and strategies of plant pathogenesis encoded in the genomes of eighteen Dothideomycetes fungi.</title>
        <authorList>
            <person name="Ohm R.A."/>
            <person name="Feau N."/>
            <person name="Henrissat B."/>
            <person name="Schoch C.L."/>
            <person name="Horwitz B.A."/>
            <person name="Barry K.W."/>
            <person name="Condon B.J."/>
            <person name="Copeland A.C."/>
            <person name="Dhillon B."/>
            <person name="Glaser F."/>
            <person name="Hesse C.N."/>
            <person name="Kosti I."/>
            <person name="LaButti K."/>
            <person name="Lindquist E.A."/>
            <person name="Lucas S."/>
            <person name="Salamov A.A."/>
            <person name="Bradshaw R.E."/>
            <person name="Ciuffetti L."/>
            <person name="Hamelin R.C."/>
            <person name="Kema G.H.J."/>
            <person name="Lawrence C."/>
            <person name="Scott J.A."/>
            <person name="Spatafora J.W."/>
            <person name="Turgeon B.G."/>
            <person name="de Wit P.J.G.M."/>
            <person name="Zhong S."/>
            <person name="Goodwin S.B."/>
            <person name="Grigoriev I.V."/>
        </authorList>
    </citation>
    <scope>NUCLEOTIDE SEQUENCE [LARGE SCALE GENOMIC DNA]</scope>
    <source>
        <strain evidence="14 15">SO2202</strain>
    </source>
</reference>
<comment type="similarity">
    <text evidence="3 10">Belongs to the glycosyl hydrolase 76 family.</text>
</comment>
<dbReference type="HOGENOM" id="CLU_025694_1_2_1"/>
<dbReference type="GO" id="GO:0012505">
    <property type="term" value="C:endomembrane system"/>
    <property type="evidence" value="ECO:0007669"/>
    <property type="project" value="UniProtKB-SubCell"/>
</dbReference>
<dbReference type="GO" id="GO:0008496">
    <property type="term" value="F:mannan endo-1,6-alpha-mannosidase activity"/>
    <property type="evidence" value="ECO:0007669"/>
    <property type="project" value="UniProtKB-UniRule"/>
</dbReference>
<evidence type="ECO:0000256" key="13">
    <source>
        <dbReference type="SAM" id="SignalP"/>
    </source>
</evidence>
<keyword evidence="12" id="KW-0812">Transmembrane</keyword>
<evidence type="ECO:0000256" key="2">
    <source>
        <dbReference type="ARBA" id="ARBA00004308"/>
    </source>
</evidence>
<dbReference type="Pfam" id="PF03663">
    <property type="entry name" value="Glyco_hydro_76"/>
    <property type="match status" value="1"/>
</dbReference>
<name>M3CXJ1_SPHMS</name>
<accession>M3CXJ1</accession>
<dbReference type="RefSeq" id="XP_016756943.1">
    <property type="nucleotide sequence ID" value="XM_016907814.1"/>
</dbReference>
<dbReference type="GO" id="GO:0009272">
    <property type="term" value="P:fungal-type cell wall biogenesis"/>
    <property type="evidence" value="ECO:0007669"/>
    <property type="project" value="TreeGrafter"/>
</dbReference>
<feature type="transmembrane region" description="Helical" evidence="12">
    <location>
        <begin position="438"/>
        <end position="459"/>
    </location>
</feature>
<evidence type="ECO:0000256" key="11">
    <source>
        <dbReference type="SAM" id="MobiDB-lite"/>
    </source>
</evidence>
<dbReference type="PIRSF" id="PIRSF016302">
    <property type="entry name" value="Man_a_manosd"/>
    <property type="match status" value="1"/>
</dbReference>
<comment type="subcellular location">
    <subcellularLocation>
        <location evidence="2">Endomembrane system</location>
    </subcellularLocation>
</comment>
<comment type="catalytic activity">
    <reaction evidence="1 10">
        <text>Random hydrolysis of (1-&gt;6)-alpha-D-mannosidic linkages in unbranched (1-&gt;6)-mannans.</text>
        <dbReference type="EC" id="3.2.1.101"/>
    </reaction>
</comment>
<dbReference type="InterPro" id="IPR014480">
    <property type="entry name" value="Mannan-1_6-alpha_mannosidase"/>
</dbReference>
<organism evidence="14 15">
    <name type="scientific">Sphaerulina musiva (strain SO2202)</name>
    <name type="common">Poplar stem canker fungus</name>
    <name type="synonym">Septoria musiva</name>
    <dbReference type="NCBI Taxonomy" id="692275"/>
    <lineage>
        <taxon>Eukaryota</taxon>
        <taxon>Fungi</taxon>
        <taxon>Dikarya</taxon>
        <taxon>Ascomycota</taxon>
        <taxon>Pezizomycotina</taxon>
        <taxon>Dothideomycetes</taxon>
        <taxon>Dothideomycetidae</taxon>
        <taxon>Mycosphaerellales</taxon>
        <taxon>Mycosphaerellaceae</taxon>
        <taxon>Sphaerulina</taxon>
    </lineage>
</organism>
<keyword evidence="12" id="KW-1133">Transmembrane helix</keyword>
<evidence type="ECO:0000313" key="14">
    <source>
        <dbReference type="EMBL" id="EMF08822.1"/>
    </source>
</evidence>